<dbReference type="Proteomes" id="UP000294702">
    <property type="component" value="Unassembled WGS sequence"/>
</dbReference>
<evidence type="ECO:0000313" key="1">
    <source>
        <dbReference type="EMBL" id="TCK01433.1"/>
    </source>
</evidence>
<sequence>MKKKIILALPYLYGLEKCIQKNLEYCGFDVITFCYNMQKTHFTTPFSPIKLLYDKYIKKSSEYKKYLKLSPFFQDISDKIASLQQQKADYALFIRANIFPKSFVQQVSSLSQHCVNYQWDGIDVFPDILEYTEFFNDFYVFDQSDVKKYAAYHVKPTTNFFFDFPLTLTEQKQHSSGIYFLGGYNADRNSEIKNFVDTANHCHLPLDFYIVSKQKNAQKMLSTQGITHLLPQESFTFEKNLQKVQYCDAVVDFVNPNHSGLSFRVFDAMCFNKKLITTNKTIKNYDFYHPNNILIWENNTPDSLCDFLARPYQLIDENIKNYYSFSAWIERILKGLD</sequence>
<protein>
    <recommendedName>
        <fullName evidence="3">Lipopolysaccharide biosynthesis protein</fullName>
    </recommendedName>
</protein>
<dbReference type="OrthoDB" id="3251881at2"/>
<accession>A0A4R1G4M8</accession>
<reference evidence="1 2" key="1">
    <citation type="submission" date="2019-03" db="EMBL/GenBank/DDBJ databases">
        <title>Genomic Encyclopedia of Type Strains, Phase IV (KMG-IV): sequencing the most valuable type-strain genomes for metagenomic binning, comparative biology and taxonomic classification.</title>
        <authorList>
            <person name="Goeker M."/>
        </authorList>
    </citation>
    <scope>NUCLEOTIDE SEQUENCE [LARGE SCALE GENOMIC DNA]</scope>
    <source>
        <strain evidence="1 2">DSM 15534</strain>
    </source>
</reference>
<organism evidence="1 2">
    <name type="scientific">Volucribacter psittacicida</name>
    <dbReference type="NCBI Taxonomy" id="203482"/>
    <lineage>
        <taxon>Bacteria</taxon>
        <taxon>Pseudomonadati</taxon>
        <taxon>Pseudomonadota</taxon>
        <taxon>Gammaproteobacteria</taxon>
        <taxon>Pasteurellales</taxon>
        <taxon>Pasteurellaceae</taxon>
        <taxon>Volucribacter</taxon>
    </lineage>
</organism>
<dbReference type="AlphaFoldDB" id="A0A4R1G4M8"/>
<gene>
    <name evidence="1" type="ORF">EV694_0044</name>
</gene>
<proteinExistence type="predicted"/>
<evidence type="ECO:0000313" key="2">
    <source>
        <dbReference type="Proteomes" id="UP000294702"/>
    </source>
</evidence>
<dbReference type="RefSeq" id="WP_132687592.1">
    <property type="nucleotide sequence ID" value="NZ_SMFT01000001.1"/>
</dbReference>
<dbReference type="EMBL" id="SMFT01000001">
    <property type="protein sequence ID" value="TCK01433.1"/>
    <property type="molecule type" value="Genomic_DNA"/>
</dbReference>
<keyword evidence="2" id="KW-1185">Reference proteome</keyword>
<name>A0A4R1G4M8_9PAST</name>
<comment type="caution">
    <text evidence="1">The sequence shown here is derived from an EMBL/GenBank/DDBJ whole genome shotgun (WGS) entry which is preliminary data.</text>
</comment>
<evidence type="ECO:0008006" key="3">
    <source>
        <dbReference type="Google" id="ProtNLM"/>
    </source>
</evidence>